<comment type="caution">
    <text evidence="1">The sequence shown here is derived from an EMBL/GenBank/DDBJ whole genome shotgun (WGS) entry which is preliminary data.</text>
</comment>
<dbReference type="GO" id="GO:0008360">
    <property type="term" value="P:regulation of cell shape"/>
    <property type="evidence" value="ECO:0007669"/>
    <property type="project" value="TreeGrafter"/>
</dbReference>
<reference evidence="1" key="1">
    <citation type="submission" date="2023-12" db="EMBL/GenBank/DDBJ databases">
        <title>Genome assembly of Anisodus tanguticus.</title>
        <authorList>
            <person name="Wang Y.-J."/>
        </authorList>
    </citation>
    <scope>NUCLEOTIDE SEQUENCE</scope>
    <source>
        <strain evidence="1">KB-2021</strain>
        <tissue evidence="1">Leaf</tissue>
    </source>
</reference>
<gene>
    <name evidence="1" type="ORF">RND71_014215</name>
</gene>
<accession>A0AAE1SAT3</accession>
<evidence type="ECO:0000313" key="2">
    <source>
        <dbReference type="Proteomes" id="UP001291623"/>
    </source>
</evidence>
<dbReference type="EMBL" id="JAVYJV010000007">
    <property type="protein sequence ID" value="KAK4366335.1"/>
    <property type="molecule type" value="Genomic_DNA"/>
</dbReference>
<protein>
    <submittedName>
        <fullName evidence="1">Uncharacterized protein</fullName>
    </submittedName>
</protein>
<dbReference type="PANTHER" id="PTHR16266:SF30">
    <property type="entry name" value="BROMODOMAIN AND WD REPEAT-CONTAINING PROTEIN 3-LIKE ISOFORM X1"/>
    <property type="match status" value="1"/>
</dbReference>
<proteinExistence type="predicted"/>
<sequence length="352" mass="39284">MNLEQFEASRLLDGNVPGNAVCSSGAAKSSSLFDLSLSPSHELQQIGVGPGANTLTTTDDNPEINLKRRVKTTIIKKISKKMSREYQAHSEFNLPTDAYCGDESTSKIFSHLEQNQLPEVPETKTSLMDLESSLHSSHDISESTSNACIDHNETGSEFPHAATDAARRERSVRFTVMSRDTALGKGASKIRESHVAVEQEEGYHYIPQLGDEVVYFQQLNLIYTWYFLTWRQEYIEYSNSSEPGPWTKNAAAVQAVEICLVTQLSYATLPGSGMRLQWREIGHTEISVWFGGGMRLSKVVVGEKVRFPVPLSPDIIQLRIENNYCRSLEAMKHGFSVMLANGETLPKNKSFQ</sequence>
<dbReference type="InterPro" id="IPR052060">
    <property type="entry name" value="Bromo_WD_repeat"/>
</dbReference>
<organism evidence="1 2">
    <name type="scientific">Anisodus tanguticus</name>
    <dbReference type="NCBI Taxonomy" id="243964"/>
    <lineage>
        <taxon>Eukaryota</taxon>
        <taxon>Viridiplantae</taxon>
        <taxon>Streptophyta</taxon>
        <taxon>Embryophyta</taxon>
        <taxon>Tracheophyta</taxon>
        <taxon>Spermatophyta</taxon>
        <taxon>Magnoliopsida</taxon>
        <taxon>eudicotyledons</taxon>
        <taxon>Gunneridae</taxon>
        <taxon>Pentapetalae</taxon>
        <taxon>asterids</taxon>
        <taxon>lamiids</taxon>
        <taxon>Solanales</taxon>
        <taxon>Solanaceae</taxon>
        <taxon>Solanoideae</taxon>
        <taxon>Hyoscyameae</taxon>
        <taxon>Anisodus</taxon>
    </lineage>
</organism>
<evidence type="ECO:0000313" key="1">
    <source>
        <dbReference type="EMBL" id="KAK4366335.1"/>
    </source>
</evidence>
<name>A0AAE1SAT3_9SOLA</name>
<dbReference type="Proteomes" id="UP001291623">
    <property type="component" value="Unassembled WGS sequence"/>
</dbReference>
<dbReference type="PANTHER" id="PTHR16266">
    <property type="entry name" value="WD REPEAT DOMAIN 9"/>
    <property type="match status" value="1"/>
</dbReference>
<dbReference type="AlphaFoldDB" id="A0AAE1SAT3"/>
<dbReference type="GO" id="GO:0006357">
    <property type="term" value="P:regulation of transcription by RNA polymerase II"/>
    <property type="evidence" value="ECO:0007669"/>
    <property type="project" value="TreeGrafter"/>
</dbReference>
<dbReference type="GO" id="GO:0007010">
    <property type="term" value="P:cytoskeleton organization"/>
    <property type="evidence" value="ECO:0007669"/>
    <property type="project" value="TreeGrafter"/>
</dbReference>
<keyword evidence="2" id="KW-1185">Reference proteome</keyword>
<dbReference type="GO" id="GO:0005634">
    <property type="term" value="C:nucleus"/>
    <property type="evidence" value="ECO:0007669"/>
    <property type="project" value="TreeGrafter"/>
</dbReference>